<comment type="caution">
    <text evidence="1">The sequence shown here is derived from an EMBL/GenBank/DDBJ whole genome shotgun (WGS) entry which is preliminary data.</text>
</comment>
<dbReference type="InterPro" id="IPR036291">
    <property type="entry name" value="NAD(P)-bd_dom_sf"/>
</dbReference>
<dbReference type="InterPro" id="IPR002347">
    <property type="entry name" value="SDR_fam"/>
</dbReference>
<dbReference type="RefSeq" id="XP_068363849.1">
    <property type="nucleotide sequence ID" value="XM_068501102.1"/>
</dbReference>
<dbReference type="Pfam" id="PF13561">
    <property type="entry name" value="adh_short_C2"/>
    <property type="match status" value="1"/>
</dbReference>
<dbReference type="GeneID" id="94835806"/>
<dbReference type="OrthoDB" id="47007at2759"/>
<reference evidence="1" key="1">
    <citation type="submission" date="2016-10" db="EMBL/GenBank/DDBJ databases">
        <authorList>
            <person name="Benchimol M."/>
            <person name="Almeida L.G."/>
            <person name="Vasconcelos A.T."/>
            <person name="Perreira-Neves A."/>
            <person name="Rosa I.A."/>
            <person name="Tasca T."/>
            <person name="Bogo M.R."/>
            <person name="de Souza W."/>
        </authorList>
    </citation>
    <scope>NUCLEOTIDE SEQUENCE [LARGE SCALE GENOMIC DNA]</scope>
    <source>
        <strain evidence="1">K</strain>
    </source>
</reference>
<dbReference type="AlphaFoldDB" id="A0A1J4KH84"/>
<organism evidence="1 2">
    <name type="scientific">Tritrichomonas foetus</name>
    <dbReference type="NCBI Taxonomy" id="1144522"/>
    <lineage>
        <taxon>Eukaryota</taxon>
        <taxon>Metamonada</taxon>
        <taxon>Parabasalia</taxon>
        <taxon>Tritrichomonadida</taxon>
        <taxon>Tritrichomonadidae</taxon>
        <taxon>Tritrichomonas</taxon>
    </lineage>
</organism>
<name>A0A1J4KH84_9EUKA</name>
<dbReference type="EMBL" id="MLAK01000604">
    <property type="protein sequence ID" value="OHT10713.1"/>
    <property type="molecule type" value="Genomic_DNA"/>
</dbReference>
<dbReference type="Gene3D" id="3.40.50.720">
    <property type="entry name" value="NAD(P)-binding Rossmann-like Domain"/>
    <property type="match status" value="1"/>
</dbReference>
<proteinExistence type="predicted"/>
<dbReference type="PANTHER" id="PTHR43975:SF2">
    <property type="entry name" value="EG:BACR7A4.14 PROTEIN-RELATED"/>
    <property type="match status" value="1"/>
</dbReference>
<evidence type="ECO:0000313" key="1">
    <source>
        <dbReference type="EMBL" id="OHT10713.1"/>
    </source>
</evidence>
<keyword evidence="2" id="KW-1185">Reference proteome</keyword>
<dbReference type="PRINTS" id="PR00081">
    <property type="entry name" value="GDHRDH"/>
</dbReference>
<dbReference type="Proteomes" id="UP000179807">
    <property type="component" value="Unassembled WGS sequence"/>
</dbReference>
<dbReference type="PANTHER" id="PTHR43975">
    <property type="entry name" value="ZGC:101858"/>
    <property type="match status" value="1"/>
</dbReference>
<evidence type="ECO:0000313" key="2">
    <source>
        <dbReference type="Proteomes" id="UP000179807"/>
    </source>
</evidence>
<dbReference type="CDD" id="cd05233">
    <property type="entry name" value="SDR_c"/>
    <property type="match status" value="1"/>
</dbReference>
<gene>
    <name evidence="1" type="ORF">TRFO_19932</name>
</gene>
<dbReference type="SUPFAM" id="SSF51735">
    <property type="entry name" value="NAD(P)-binding Rossmann-fold domains"/>
    <property type="match status" value="1"/>
</dbReference>
<accession>A0A1J4KH84</accession>
<protein>
    <submittedName>
        <fullName evidence="1">Oxidoreductase, short chain dehydrogenase/reductase family protein</fullName>
    </submittedName>
</protein>
<dbReference type="VEuPathDB" id="TrichDB:TRFO_19932"/>
<sequence length="288" mass="32014">MGYFRQISRNEAKMLKGKNCVIIGATSDIGEAISLKFSQLEANILLIHGRNQANLSKIENDIISNGVKCKSFSGDLCNSEQINQLKDKIEETIKNDQILIDIFVFCPGCCGEMDPVGFIRMETDFLRVMQLNFTSCVDLFESFIPFFSSQSSAVFITSTNTFIPMECGSAYCSSKAALKEYMKNKAIELGPKGIRVNTVAPGLVETKFHNQYFESKEDFNAFFEKAKNEHPLGRIATSNGVANSVMFLCSDLSSEITGTELVIDCGESLSIPKIKNEESEEEEEEESN</sequence>